<keyword evidence="4" id="KW-1185">Reference proteome</keyword>
<feature type="domain" description="Inosine/uridine-preferring nucleoside hydrolase" evidence="1">
    <location>
        <begin position="548"/>
        <end position="798"/>
    </location>
</feature>
<dbReference type="InterPro" id="IPR036452">
    <property type="entry name" value="Ribo_hydro-like"/>
</dbReference>
<evidence type="ECO:0000313" key="3">
    <source>
        <dbReference type="EMBL" id="MBC5606843.1"/>
    </source>
</evidence>
<dbReference type="RefSeq" id="WP_186968335.1">
    <property type="nucleotide sequence ID" value="NZ_JACOOE010000012.1"/>
</dbReference>
<dbReference type="CDD" id="cd02652">
    <property type="entry name" value="nuc_hydro_2"/>
    <property type="match status" value="1"/>
</dbReference>
<dbReference type="InterPro" id="IPR032267">
    <property type="entry name" value="DUF4832"/>
</dbReference>
<dbReference type="GO" id="GO:0016787">
    <property type="term" value="F:hydrolase activity"/>
    <property type="evidence" value="ECO:0007669"/>
    <property type="project" value="UniProtKB-KW"/>
</dbReference>
<evidence type="ECO:0000259" key="2">
    <source>
        <dbReference type="Pfam" id="PF16116"/>
    </source>
</evidence>
<keyword evidence="3" id="KW-0378">Hydrolase</keyword>
<reference evidence="3 4" key="1">
    <citation type="submission" date="2020-08" db="EMBL/GenBank/DDBJ databases">
        <title>Genome public.</title>
        <authorList>
            <person name="Liu C."/>
            <person name="Sun Q."/>
        </authorList>
    </citation>
    <scope>NUCLEOTIDE SEQUENCE [LARGE SCALE GENOMIC DNA]</scope>
    <source>
        <strain evidence="3 4">M27</strain>
    </source>
</reference>
<dbReference type="EMBL" id="JACOOE010000012">
    <property type="protein sequence ID" value="MBC5606843.1"/>
    <property type="molecule type" value="Genomic_DNA"/>
</dbReference>
<dbReference type="Gene3D" id="3.90.245.10">
    <property type="entry name" value="Ribonucleoside hydrolase-like"/>
    <property type="match status" value="1"/>
</dbReference>
<dbReference type="SUPFAM" id="SSF53590">
    <property type="entry name" value="Nucleoside hydrolase"/>
    <property type="match status" value="1"/>
</dbReference>
<feature type="domain" description="DUF4832" evidence="2">
    <location>
        <begin position="326"/>
        <end position="489"/>
    </location>
</feature>
<sequence>MKSIIRNISFLLLFGSITACGEKNVTVSYQEYPNAFRNPMKGFREFFAPGIDRVREEYPYPYGSMTKEYMQWNMIEDDPNDGVDKIIAYSNHRWKGVEDINVKVIPRVFLVWLEPWHGGKPKNPNNPDDLVGWHWPKGITQEKSPYKQRPNSVAAYVEEKDKNTPIIGGYFDPSFPERVEKLVEKLGQAWDNDPRVAYVEMGIIGEWGEHHDPDLSTYWAPHDEPDHVVNRTWIPGMEKILGDAFAKAFKNKKVMVRYAYEFKDYEFGIYWDSWSQPQEVVRGYEEMKKLGDRWKTQPIGGEITWNWGDLARFKSFEEVVADKDTREYVMEQIRNLHCNHLGGITWADFNDPKFQKNAEILQKAMGYRFVINKFTYPKEIKEQESLSISFSVVNTGSSPFYYNWPVEIALLDPVNHQKVWGKVLEDVNISEWMPGDNWSVNENKYQTAPEIYHVQENIPIDASIAKGKYILALTVLDPAGMQPSLRFANENYFEGGYHPMGYIGINEPIDDTRLDPNSFFDIQSDKSLKYQIKQPYTGPKDTKAPIPVIFDTDVGNDIDDVLAMQMLFNYEKAGEIDLLGITISKSNPYSIEYIDGYCRLNGKGNIPLGYAYNGATPEDGGYLRQTLDTIIEGNKILHPQRNIKSNLPEGYKLLRKLLASQQDSSVIFIAVGPETNLARLLKSEADEYSELDGKSLVAQKVKMLSVMGGLYGNEFDFPEWNLIQDLDAAQTVFKEWPTTVVASGWELGNKLLYPHQSILNDFPESYKHPLCVSYKIYDKMPYNRQTWDLTSVLYAIEPMANHFGLSPQGTITLDSIGHSLFTPSENGKHRYLTIQGEKNIQTTLGAIVRQVTGKDK</sequence>
<dbReference type="PANTHER" id="PTHR43264:SF1">
    <property type="entry name" value="INOSINE_URIDINE-PREFERRING NUCLEOSIDE HYDROLASE DOMAIN-CONTAINING PROTEIN"/>
    <property type="match status" value="1"/>
</dbReference>
<accession>A0ABR7CGE1</accession>
<comment type="caution">
    <text evidence="3">The sequence shown here is derived from an EMBL/GenBank/DDBJ whole genome shotgun (WGS) entry which is preliminary data.</text>
</comment>
<dbReference type="Proteomes" id="UP000600600">
    <property type="component" value="Unassembled WGS sequence"/>
</dbReference>
<gene>
    <name evidence="3" type="ORF">H8S67_19565</name>
</gene>
<dbReference type="Pfam" id="PF01156">
    <property type="entry name" value="IU_nuc_hydro"/>
    <property type="match status" value="1"/>
</dbReference>
<protein>
    <submittedName>
        <fullName evidence="3">Nucleoside hydrolase</fullName>
    </submittedName>
</protein>
<proteinExistence type="predicted"/>
<organism evidence="3 4">
    <name type="scientific">Bacteroides difficilis</name>
    <dbReference type="NCBI Taxonomy" id="2763021"/>
    <lineage>
        <taxon>Bacteria</taxon>
        <taxon>Pseudomonadati</taxon>
        <taxon>Bacteroidota</taxon>
        <taxon>Bacteroidia</taxon>
        <taxon>Bacteroidales</taxon>
        <taxon>Bacteroidaceae</taxon>
        <taxon>Bacteroides</taxon>
    </lineage>
</organism>
<dbReference type="InterPro" id="IPR001910">
    <property type="entry name" value="Inosine/uridine_hydrolase_dom"/>
</dbReference>
<evidence type="ECO:0000313" key="4">
    <source>
        <dbReference type="Proteomes" id="UP000600600"/>
    </source>
</evidence>
<dbReference type="PANTHER" id="PTHR43264">
    <property type="match status" value="1"/>
</dbReference>
<dbReference type="PROSITE" id="PS51257">
    <property type="entry name" value="PROKAR_LIPOPROTEIN"/>
    <property type="match status" value="1"/>
</dbReference>
<dbReference type="Pfam" id="PF16116">
    <property type="entry name" value="DUF4832"/>
    <property type="match status" value="1"/>
</dbReference>
<name>A0ABR7CGE1_9BACE</name>
<evidence type="ECO:0000259" key="1">
    <source>
        <dbReference type="Pfam" id="PF01156"/>
    </source>
</evidence>